<dbReference type="AlphaFoldDB" id="A0A371GT56"/>
<gene>
    <name evidence="2" type="ORF">CR513_23965</name>
</gene>
<dbReference type="OrthoDB" id="1917367at2759"/>
<feature type="domain" description="Reverse transcriptase Ty1/copia-type" evidence="1">
    <location>
        <begin position="9"/>
        <end position="104"/>
    </location>
</feature>
<dbReference type="STRING" id="157652.A0A371GT56"/>
<keyword evidence="3" id="KW-1185">Reference proteome</keyword>
<reference evidence="2" key="1">
    <citation type="submission" date="2018-05" db="EMBL/GenBank/DDBJ databases">
        <title>Draft genome of Mucuna pruriens seed.</title>
        <authorList>
            <person name="Nnadi N.E."/>
            <person name="Vos R."/>
            <person name="Hasami M.H."/>
            <person name="Devisetty U.K."/>
            <person name="Aguiy J.C."/>
        </authorList>
    </citation>
    <scope>NUCLEOTIDE SEQUENCE [LARGE SCALE GENOMIC DNA]</scope>
    <source>
        <strain evidence="2">JCA_2017</strain>
    </source>
</reference>
<evidence type="ECO:0000313" key="3">
    <source>
        <dbReference type="Proteomes" id="UP000257109"/>
    </source>
</evidence>
<sequence length="139" mass="16667">MDDEIHAIDKNETSIGVKWVYKTKYNPNGEIDPCKVRLVAKGYKQKLGIDYFEIFSLVARLDTIRIIIFFLAQINWKIYQMDVKSTFLMIFLEEEVYVEQLHGYLTPRAWYKKIDSYFMQHGFERCSFEHILYVTFVDL</sequence>
<dbReference type="EMBL" id="QJKJ01004541">
    <property type="protein sequence ID" value="RDX93729.1"/>
    <property type="molecule type" value="Genomic_DNA"/>
</dbReference>
<evidence type="ECO:0000313" key="2">
    <source>
        <dbReference type="EMBL" id="RDX93729.1"/>
    </source>
</evidence>
<protein>
    <recommendedName>
        <fullName evidence="1">Reverse transcriptase Ty1/copia-type domain-containing protein</fullName>
    </recommendedName>
</protein>
<dbReference type="Proteomes" id="UP000257109">
    <property type="component" value="Unassembled WGS sequence"/>
</dbReference>
<accession>A0A371GT56</accession>
<proteinExistence type="predicted"/>
<comment type="caution">
    <text evidence="2">The sequence shown here is derived from an EMBL/GenBank/DDBJ whole genome shotgun (WGS) entry which is preliminary data.</text>
</comment>
<feature type="non-terminal residue" evidence="2">
    <location>
        <position position="1"/>
    </location>
</feature>
<name>A0A371GT56_MUCPR</name>
<dbReference type="Pfam" id="PF07727">
    <property type="entry name" value="RVT_2"/>
    <property type="match status" value="1"/>
</dbReference>
<evidence type="ECO:0000259" key="1">
    <source>
        <dbReference type="Pfam" id="PF07727"/>
    </source>
</evidence>
<organism evidence="2 3">
    <name type="scientific">Mucuna pruriens</name>
    <name type="common">Velvet bean</name>
    <name type="synonym">Dolichos pruriens</name>
    <dbReference type="NCBI Taxonomy" id="157652"/>
    <lineage>
        <taxon>Eukaryota</taxon>
        <taxon>Viridiplantae</taxon>
        <taxon>Streptophyta</taxon>
        <taxon>Embryophyta</taxon>
        <taxon>Tracheophyta</taxon>
        <taxon>Spermatophyta</taxon>
        <taxon>Magnoliopsida</taxon>
        <taxon>eudicotyledons</taxon>
        <taxon>Gunneridae</taxon>
        <taxon>Pentapetalae</taxon>
        <taxon>rosids</taxon>
        <taxon>fabids</taxon>
        <taxon>Fabales</taxon>
        <taxon>Fabaceae</taxon>
        <taxon>Papilionoideae</taxon>
        <taxon>50 kb inversion clade</taxon>
        <taxon>NPAAA clade</taxon>
        <taxon>indigoferoid/millettioid clade</taxon>
        <taxon>Phaseoleae</taxon>
        <taxon>Mucuna</taxon>
    </lineage>
</organism>
<dbReference type="InterPro" id="IPR013103">
    <property type="entry name" value="RVT_2"/>
</dbReference>